<feature type="domain" description="IPT/TIG" evidence="2">
    <location>
        <begin position="109"/>
        <end position="192"/>
    </location>
</feature>
<dbReference type="SMART" id="SM00429">
    <property type="entry name" value="IPT"/>
    <property type="match status" value="1"/>
</dbReference>
<sequence>MTRQPGSTTFDAAVPISTLSAWNPNMAIAPDGAVTITWDTEDGNGQGLVEESTRSAGSQAFSAPTTVSDPTRYSYENALAVGGDGSTVVLFRAWDGSNRVIWATSRAGTPSISGVSPATGSVDGGTSLTITGFNFTAGATVDIGSVACVNLVIVDFQTMTCESPAQGAGVLDVTVETADSQRATAIGAFEYVVPVAPTTTTTAVPTPSTQPSPTTTISEPIVPGTGEDPVSPAFTG</sequence>
<feature type="compositionally biased region" description="Low complexity" evidence="1">
    <location>
        <begin position="200"/>
        <end position="223"/>
    </location>
</feature>
<dbReference type="AlphaFoldDB" id="A0A6J6I6L6"/>
<dbReference type="Gene3D" id="2.60.40.10">
    <property type="entry name" value="Immunoglobulins"/>
    <property type="match status" value="1"/>
</dbReference>
<organism evidence="3">
    <name type="scientific">freshwater metagenome</name>
    <dbReference type="NCBI Taxonomy" id="449393"/>
    <lineage>
        <taxon>unclassified sequences</taxon>
        <taxon>metagenomes</taxon>
        <taxon>ecological metagenomes</taxon>
    </lineage>
</organism>
<name>A0A6J6I6L6_9ZZZZ</name>
<feature type="compositionally biased region" description="Polar residues" evidence="1">
    <location>
        <begin position="54"/>
        <end position="65"/>
    </location>
</feature>
<evidence type="ECO:0000259" key="2">
    <source>
        <dbReference type="SMART" id="SM00429"/>
    </source>
</evidence>
<accession>A0A6J6I6L6</accession>
<dbReference type="InterPro" id="IPR013783">
    <property type="entry name" value="Ig-like_fold"/>
</dbReference>
<dbReference type="SUPFAM" id="SSF81296">
    <property type="entry name" value="E set domains"/>
    <property type="match status" value="1"/>
</dbReference>
<evidence type="ECO:0000313" key="3">
    <source>
        <dbReference type="EMBL" id="CAB4622131.1"/>
    </source>
</evidence>
<evidence type="ECO:0000256" key="1">
    <source>
        <dbReference type="SAM" id="MobiDB-lite"/>
    </source>
</evidence>
<reference evidence="3" key="1">
    <citation type="submission" date="2020-05" db="EMBL/GenBank/DDBJ databases">
        <authorList>
            <person name="Chiriac C."/>
            <person name="Salcher M."/>
            <person name="Ghai R."/>
            <person name="Kavagutti S V."/>
        </authorList>
    </citation>
    <scope>NUCLEOTIDE SEQUENCE</scope>
</reference>
<feature type="region of interest" description="Disordered" evidence="1">
    <location>
        <begin position="200"/>
        <end position="236"/>
    </location>
</feature>
<gene>
    <name evidence="3" type="ORF">UFOPK1835_01870</name>
</gene>
<dbReference type="InterPro" id="IPR002909">
    <property type="entry name" value="IPT_dom"/>
</dbReference>
<dbReference type="InterPro" id="IPR014756">
    <property type="entry name" value="Ig_E-set"/>
</dbReference>
<dbReference type="CDD" id="cd00603">
    <property type="entry name" value="IPT_PCSR"/>
    <property type="match status" value="1"/>
</dbReference>
<protein>
    <submittedName>
        <fullName evidence="3">Unannotated protein</fullName>
    </submittedName>
</protein>
<proteinExistence type="predicted"/>
<dbReference type="EMBL" id="CAEZUP010000110">
    <property type="protein sequence ID" value="CAB4622131.1"/>
    <property type="molecule type" value="Genomic_DNA"/>
</dbReference>
<feature type="region of interest" description="Disordered" evidence="1">
    <location>
        <begin position="39"/>
        <end position="65"/>
    </location>
</feature>
<dbReference type="Pfam" id="PF01833">
    <property type="entry name" value="TIG"/>
    <property type="match status" value="1"/>
</dbReference>